<organism evidence="1 2">
    <name type="scientific">Lecanicillium saksenae</name>
    <dbReference type="NCBI Taxonomy" id="468837"/>
    <lineage>
        <taxon>Eukaryota</taxon>
        <taxon>Fungi</taxon>
        <taxon>Dikarya</taxon>
        <taxon>Ascomycota</taxon>
        <taxon>Pezizomycotina</taxon>
        <taxon>Sordariomycetes</taxon>
        <taxon>Hypocreomycetidae</taxon>
        <taxon>Hypocreales</taxon>
        <taxon>Cordycipitaceae</taxon>
        <taxon>Lecanicillium</taxon>
    </lineage>
</organism>
<name>A0ACC1QU12_9HYPO</name>
<dbReference type="EMBL" id="JANAKD010000739">
    <property type="protein sequence ID" value="KAJ3489414.1"/>
    <property type="molecule type" value="Genomic_DNA"/>
</dbReference>
<gene>
    <name evidence="1" type="ORF">NLG97_g6003</name>
</gene>
<evidence type="ECO:0000313" key="2">
    <source>
        <dbReference type="Proteomes" id="UP001148737"/>
    </source>
</evidence>
<evidence type="ECO:0000313" key="1">
    <source>
        <dbReference type="EMBL" id="KAJ3489414.1"/>
    </source>
</evidence>
<proteinExistence type="predicted"/>
<sequence>MTVLELPETLINIFSVLKGQGDSPSLLAVVRVNRQWFECGISVLWRDASCEALAAVSDEARRQLYASKIEMLDFSGDKESALHEKFRGLAFSNLREVSLDSYHPKMGKEYYMRQYFSPALRAFSFYGGDLDDQLLNSLREHSWRLRRLLIDNPGDKVSPEGFLQFISEYGSLQEMIFVCGMEKLLSDDMLVHLAGRPDLTHISAGRLWPPTVYERILETVDKPFSSITTFRLHINASEMPLLTSFVPRIKHLDLQLHDLKRLELGCLSTLSKLQSLSLTFSDPFELSVTQLMSLAELGTLESLALQDAEGGLSAAISDADFELLTSKLPKLENLVFMAQSNLSSACVLTLAKHCKFLESCEMPHMFDFERLDLASRSLPLFPKLERLSLGGLLQTTVGEGEAAIQ</sequence>
<accession>A0ACC1QU12</accession>
<comment type="caution">
    <text evidence="1">The sequence shown here is derived from an EMBL/GenBank/DDBJ whole genome shotgun (WGS) entry which is preliminary data.</text>
</comment>
<reference evidence="1" key="1">
    <citation type="submission" date="2022-07" db="EMBL/GenBank/DDBJ databases">
        <title>Genome Sequence of Lecanicillium saksenae.</title>
        <authorList>
            <person name="Buettner E."/>
        </authorList>
    </citation>
    <scope>NUCLEOTIDE SEQUENCE</scope>
    <source>
        <strain evidence="1">VT-O1</strain>
    </source>
</reference>
<dbReference type="Proteomes" id="UP001148737">
    <property type="component" value="Unassembled WGS sequence"/>
</dbReference>
<protein>
    <submittedName>
        <fullName evidence="1">Uncharacterized protein</fullName>
    </submittedName>
</protein>
<keyword evidence="2" id="KW-1185">Reference proteome</keyword>